<evidence type="ECO:0000256" key="1">
    <source>
        <dbReference type="SAM" id="MobiDB-lite"/>
    </source>
</evidence>
<dbReference type="EnsemblPlants" id="ONIVA02G23850.1">
    <property type="protein sequence ID" value="ONIVA02G23850.1"/>
    <property type="gene ID" value="ONIVA02G23850"/>
</dbReference>
<dbReference type="OMA" id="MIRSMYL"/>
<accession>A0A0E0G8Q6</accession>
<reference evidence="2" key="2">
    <citation type="submission" date="2018-04" db="EMBL/GenBank/DDBJ databases">
        <title>OnivRS2 (Oryza nivara Reference Sequence Version 2).</title>
        <authorList>
            <person name="Zhang J."/>
            <person name="Kudrna D."/>
            <person name="Lee S."/>
            <person name="Talag J."/>
            <person name="Rajasekar S."/>
            <person name="Welchert J."/>
            <person name="Hsing Y.-I."/>
            <person name="Wing R.A."/>
        </authorList>
    </citation>
    <scope>NUCLEOTIDE SEQUENCE [LARGE SCALE GENOMIC DNA]</scope>
    <source>
        <strain evidence="2">SL10</strain>
    </source>
</reference>
<dbReference type="AlphaFoldDB" id="A0A0E0G8Q6"/>
<sequence length="120" mass="12138">MASLGGGGGGGQGPPNGSGVPTNRPVFTIEGRVVEPPTLTAAQLDMIRSMYLSSLGAPPVNGFYPGAVQYPRGVFVPSNEYEAAGAARAAKRAKQTDISAENELAAKTTGTTPPPAAPKK</sequence>
<dbReference type="Proteomes" id="UP000006591">
    <property type="component" value="Chromosome 2"/>
</dbReference>
<protein>
    <submittedName>
        <fullName evidence="2">Uncharacterized protein</fullName>
    </submittedName>
</protein>
<feature type="region of interest" description="Disordered" evidence="1">
    <location>
        <begin position="91"/>
        <end position="120"/>
    </location>
</feature>
<evidence type="ECO:0000313" key="2">
    <source>
        <dbReference type="EnsemblPlants" id="ONIVA02G23850.1"/>
    </source>
</evidence>
<name>A0A0E0G8Q6_ORYNI</name>
<feature type="region of interest" description="Disordered" evidence="1">
    <location>
        <begin position="1"/>
        <end position="25"/>
    </location>
</feature>
<dbReference type="Gramene" id="ONIVA02G23850.1">
    <property type="protein sequence ID" value="ONIVA02G23850.1"/>
    <property type="gene ID" value="ONIVA02G23850"/>
</dbReference>
<dbReference type="HOGENOM" id="CLU_2065405_0_0_1"/>
<organism evidence="2">
    <name type="scientific">Oryza nivara</name>
    <name type="common">Indian wild rice</name>
    <name type="synonym">Oryza sativa f. spontanea</name>
    <dbReference type="NCBI Taxonomy" id="4536"/>
    <lineage>
        <taxon>Eukaryota</taxon>
        <taxon>Viridiplantae</taxon>
        <taxon>Streptophyta</taxon>
        <taxon>Embryophyta</taxon>
        <taxon>Tracheophyta</taxon>
        <taxon>Spermatophyta</taxon>
        <taxon>Magnoliopsida</taxon>
        <taxon>Liliopsida</taxon>
        <taxon>Poales</taxon>
        <taxon>Poaceae</taxon>
        <taxon>BOP clade</taxon>
        <taxon>Oryzoideae</taxon>
        <taxon>Oryzeae</taxon>
        <taxon>Oryzinae</taxon>
        <taxon>Oryza</taxon>
    </lineage>
</organism>
<evidence type="ECO:0000313" key="3">
    <source>
        <dbReference type="Proteomes" id="UP000006591"/>
    </source>
</evidence>
<keyword evidence="3" id="KW-1185">Reference proteome</keyword>
<feature type="compositionally biased region" description="Gly residues" evidence="1">
    <location>
        <begin position="1"/>
        <end position="16"/>
    </location>
</feature>
<reference evidence="2" key="1">
    <citation type="submission" date="2015-04" db="UniProtKB">
        <authorList>
            <consortium name="EnsemblPlants"/>
        </authorList>
    </citation>
    <scope>IDENTIFICATION</scope>
    <source>
        <strain evidence="2">SL10</strain>
    </source>
</reference>
<proteinExistence type="predicted"/>